<dbReference type="SUPFAM" id="SSF56784">
    <property type="entry name" value="HAD-like"/>
    <property type="match status" value="1"/>
</dbReference>
<dbReference type="Proteomes" id="UP000193870">
    <property type="component" value="Unassembled WGS sequence"/>
</dbReference>
<keyword evidence="4" id="KW-1185">Reference proteome</keyword>
<dbReference type="InterPro" id="IPR036412">
    <property type="entry name" value="HAD-like_sf"/>
</dbReference>
<reference evidence="3 4" key="1">
    <citation type="submission" date="2017-03" db="EMBL/GenBank/DDBJ databases">
        <authorList>
            <person name="Afonso C.L."/>
            <person name="Miller P.J."/>
            <person name="Scott M.A."/>
            <person name="Spackman E."/>
            <person name="Goraichik I."/>
            <person name="Dimitrov K.M."/>
            <person name="Suarez D.L."/>
            <person name="Swayne D.E."/>
        </authorList>
    </citation>
    <scope>NUCLEOTIDE SEQUENCE [LARGE SCALE GENOMIC DNA]</scope>
    <source>
        <strain evidence="3 4">CECT 7066</strain>
    </source>
</reference>
<dbReference type="STRING" id="315423.SAMN04488020_108165"/>
<evidence type="ECO:0000313" key="3">
    <source>
        <dbReference type="EMBL" id="SLN58630.1"/>
    </source>
</evidence>
<dbReference type="InterPro" id="IPR010708">
    <property type="entry name" value="5'(3')-deoxyribonucleotidase"/>
</dbReference>
<keyword evidence="3" id="KW-0378">Hydrolase</keyword>
<dbReference type="Gene3D" id="3.40.50.1000">
    <property type="entry name" value="HAD superfamily/HAD-like"/>
    <property type="match status" value="1"/>
</dbReference>
<dbReference type="Pfam" id="PF06941">
    <property type="entry name" value="NT5C"/>
    <property type="match status" value="1"/>
</dbReference>
<dbReference type="OrthoDB" id="278110at2"/>
<evidence type="ECO:0000256" key="2">
    <source>
        <dbReference type="PIRSR" id="PIRSR610708-1"/>
    </source>
</evidence>
<dbReference type="SFLD" id="SFLDS00003">
    <property type="entry name" value="Haloacid_Dehalogenase"/>
    <property type="match status" value="1"/>
</dbReference>
<dbReference type="EC" id="3.1.3.-" evidence="3"/>
<dbReference type="PANTHER" id="PTHR16504:SF4">
    <property type="entry name" value="5'(3')-DEOXYRIBONUCLEOTIDASE"/>
    <property type="match status" value="1"/>
</dbReference>
<dbReference type="RefSeq" id="WP_085854869.1">
    <property type="nucleotide sequence ID" value="NZ_FOPF01000008.1"/>
</dbReference>
<evidence type="ECO:0000313" key="4">
    <source>
        <dbReference type="Proteomes" id="UP000193870"/>
    </source>
</evidence>
<evidence type="ECO:0000256" key="1">
    <source>
        <dbReference type="ARBA" id="ARBA00009589"/>
    </source>
</evidence>
<proteinExistence type="inferred from homology"/>
<dbReference type="GO" id="GO:0009223">
    <property type="term" value="P:pyrimidine deoxyribonucleotide catabolic process"/>
    <property type="evidence" value="ECO:0007669"/>
    <property type="project" value="TreeGrafter"/>
</dbReference>
<feature type="active site" description="Proton donor" evidence="2">
    <location>
        <position position="8"/>
    </location>
</feature>
<comment type="similarity">
    <text evidence="1">Belongs to the 5'(3')-deoxyribonucleotidase family.</text>
</comment>
<dbReference type="AlphaFoldDB" id="A0A1Y5TEN9"/>
<dbReference type="PANTHER" id="PTHR16504">
    <property type="entry name" value="5'(3')-DEOXYRIBONUCLEOTIDASE"/>
    <property type="match status" value="1"/>
</dbReference>
<sequence length="178" mass="19527">MRIAIDMDEVMTDTHAAKYALFASRGCAPSDEDLAGRKLSDLAPAEVTAAVECEMHKGFFFANLQPMDGAAEAVASLVERHEIFVATAAMDYPASIPHKIAWLAKHFPFIDPQNYVFCGNKGILQADILIDDSPRHFPGFSGKGVCFKALHNHGTEVALRLDHWSDAAELITELERQA</sequence>
<gene>
    <name evidence="3" type="ORF">PAM7066_02873</name>
</gene>
<feature type="active site" description="Nucleophile" evidence="2">
    <location>
        <position position="6"/>
    </location>
</feature>
<protein>
    <submittedName>
        <fullName evidence="3">Putative 5'(3')-deoxyribonucleotidase</fullName>
        <ecNumber evidence="3">3.1.3.-</ecNumber>
    </submittedName>
</protein>
<dbReference type="GO" id="GO:0008253">
    <property type="term" value="F:5'-nucleotidase activity"/>
    <property type="evidence" value="ECO:0007669"/>
    <property type="project" value="InterPro"/>
</dbReference>
<name>A0A1Y5TEN9_9RHOB</name>
<dbReference type="Gene3D" id="1.10.40.40">
    <property type="entry name" value="Deoxyribonucleotidase, domain 2"/>
    <property type="match status" value="1"/>
</dbReference>
<dbReference type="EMBL" id="FWFV01000008">
    <property type="protein sequence ID" value="SLN58630.1"/>
    <property type="molecule type" value="Genomic_DNA"/>
</dbReference>
<dbReference type="SFLD" id="SFLDG01126">
    <property type="entry name" value="C1.2:_Nucleotidase_Like"/>
    <property type="match status" value="1"/>
</dbReference>
<dbReference type="InterPro" id="IPR023214">
    <property type="entry name" value="HAD_sf"/>
</dbReference>
<accession>A0A1Y5TEN9</accession>
<organism evidence="3 4">
    <name type="scientific">Palleronia marisminoris</name>
    <dbReference type="NCBI Taxonomy" id="315423"/>
    <lineage>
        <taxon>Bacteria</taxon>
        <taxon>Pseudomonadati</taxon>
        <taxon>Pseudomonadota</taxon>
        <taxon>Alphaproteobacteria</taxon>
        <taxon>Rhodobacterales</taxon>
        <taxon>Roseobacteraceae</taxon>
        <taxon>Palleronia</taxon>
    </lineage>
</organism>
<dbReference type="SFLD" id="SFLDG01146">
    <property type="entry name" value="C1.2.2"/>
    <property type="match status" value="1"/>
</dbReference>